<gene>
    <name evidence="1" type="ORF">GCM10009680_25180</name>
</gene>
<accession>A0ABN2HAX8</accession>
<dbReference type="RefSeq" id="WP_211126407.1">
    <property type="nucleotide sequence ID" value="NZ_BAAALR010000031.1"/>
</dbReference>
<protein>
    <recommendedName>
        <fullName evidence="3">Addiction module antitoxin</fullName>
    </recommendedName>
</protein>
<name>A0ABN2HAX8_9ACTN</name>
<sequence>MNDAYVIEIEPEVRAWLELLPGRLYRKVEAYVELLAELGPQTPMPYARPLREGVAECRREAA</sequence>
<proteinExistence type="predicted"/>
<evidence type="ECO:0000313" key="2">
    <source>
        <dbReference type="Proteomes" id="UP001499947"/>
    </source>
</evidence>
<comment type="caution">
    <text evidence="1">The sequence shown here is derived from an EMBL/GenBank/DDBJ whole genome shotgun (WGS) entry which is preliminary data.</text>
</comment>
<organism evidence="1 2">
    <name type="scientific">Streptomyces yatensis</name>
    <dbReference type="NCBI Taxonomy" id="155177"/>
    <lineage>
        <taxon>Bacteria</taxon>
        <taxon>Bacillati</taxon>
        <taxon>Actinomycetota</taxon>
        <taxon>Actinomycetes</taxon>
        <taxon>Kitasatosporales</taxon>
        <taxon>Streptomycetaceae</taxon>
        <taxon>Streptomyces</taxon>
        <taxon>Streptomyces violaceusniger group</taxon>
    </lineage>
</organism>
<evidence type="ECO:0000313" key="1">
    <source>
        <dbReference type="EMBL" id="GAA1684563.1"/>
    </source>
</evidence>
<keyword evidence="2" id="KW-1185">Reference proteome</keyword>
<dbReference type="Proteomes" id="UP001499947">
    <property type="component" value="Unassembled WGS sequence"/>
</dbReference>
<dbReference type="EMBL" id="BAAALR010000031">
    <property type="protein sequence ID" value="GAA1684563.1"/>
    <property type="molecule type" value="Genomic_DNA"/>
</dbReference>
<evidence type="ECO:0008006" key="3">
    <source>
        <dbReference type="Google" id="ProtNLM"/>
    </source>
</evidence>
<reference evidence="1 2" key="1">
    <citation type="journal article" date="2019" name="Int. J. Syst. Evol. Microbiol.">
        <title>The Global Catalogue of Microorganisms (GCM) 10K type strain sequencing project: providing services to taxonomists for standard genome sequencing and annotation.</title>
        <authorList>
            <consortium name="The Broad Institute Genomics Platform"/>
            <consortium name="The Broad Institute Genome Sequencing Center for Infectious Disease"/>
            <person name="Wu L."/>
            <person name="Ma J."/>
        </authorList>
    </citation>
    <scope>NUCLEOTIDE SEQUENCE [LARGE SCALE GENOMIC DNA]</scope>
    <source>
        <strain evidence="1 2">JCM 13244</strain>
    </source>
</reference>